<feature type="region of interest" description="Disordered" evidence="1">
    <location>
        <begin position="46"/>
        <end position="65"/>
    </location>
</feature>
<dbReference type="InterPro" id="IPR043129">
    <property type="entry name" value="ATPase_NBD"/>
</dbReference>
<dbReference type="Proteomes" id="UP000813463">
    <property type="component" value="Chromosome 4"/>
</dbReference>
<feature type="domain" description="Ppx/GppA phosphatase C-terminal" evidence="3">
    <location>
        <begin position="346"/>
        <end position="494"/>
    </location>
</feature>
<dbReference type="PANTHER" id="PTHR30005">
    <property type="entry name" value="EXOPOLYPHOSPHATASE"/>
    <property type="match status" value="1"/>
</dbReference>
<dbReference type="KEGG" id="soe:110799515"/>
<keyword evidence="4" id="KW-1185">Reference proteome</keyword>
<dbReference type="AlphaFoldDB" id="A0A9R0K7P4"/>
<dbReference type="InterPro" id="IPR050273">
    <property type="entry name" value="GppA/Ppx_hydrolase"/>
</dbReference>
<dbReference type="CDD" id="cd24006">
    <property type="entry name" value="ASKHA_NBD_PPX_GppA"/>
    <property type="match status" value="1"/>
</dbReference>
<organism evidence="4 6">
    <name type="scientific">Spinacia oleracea</name>
    <name type="common">Spinach</name>
    <dbReference type="NCBI Taxonomy" id="3562"/>
    <lineage>
        <taxon>Eukaryota</taxon>
        <taxon>Viridiplantae</taxon>
        <taxon>Streptophyta</taxon>
        <taxon>Embryophyta</taxon>
        <taxon>Tracheophyta</taxon>
        <taxon>Spermatophyta</taxon>
        <taxon>Magnoliopsida</taxon>
        <taxon>eudicotyledons</taxon>
        <taxon>Gunneridae</taxon>
        <taxon>Pentapetalae</taxon>
        <taxon>Caryophyllales</taxon>
        <taxon>Chenopodiaceae</taxon>
        <taxon>Chenopodioideae</taxon>
        <taxon>Anserineae</taxon>
        <taxon>Spinacia</taxon>
    </lineage>
</organism>
<dbReference type="SUPFAM" id="SSF53067">
    <property type="entry name" value="Actin-like ATPase domain"/>
    <property type="match status" value="2"/>
</dbReference>
<gene>
    <name evidence="5 6" type="primary">LOC110799515</name>
</gene>
<dbReference type="RefSeq" id="XP_021860474.1">
    <property type="nucleotide sequence ID" value="XM_022004782.1"/>
</dbReference>
<reference evidence="4" key="1">
    <citation type="journal article" date="2021" name="Nat. Commun.">
        <title>Genomic analyses provide insights into spinach domestication and the genetic basis of agronomic traits.</title>
        <authorList>
            <person name="Cai X."/>
            <person name="Sun X."/>
            <person name="Xu C."/>
            <person name="Sun H."/>
            <person name="Wang X."/>
            <person name="Ge C."/>
            <person name="Zhang Z."/>
            <person name="Wang Q."/>
            <person name="Fei Z."/>
            <person name="Jiao C."/>
            <person name="Wang Q."/>
        </authorList>
    </citation>
    <scope>NUCLEOTIDE SEQUENCE [LARGE SCALE GENOMIC DNA]</scope>
    <source>
        <strain evidence="4">cv. Varoflay</strain>
    </source>
</reference>
<evidence type="ECO:0000313" key="5">
    <source>
        <dbReference type="RefSeq" id="XP_021860474.1"/>
    </source>
</evidence>
<dbReference type="InterPro" id="IPR048950">
    <property type="entry name" value="Ppx_GppA_C"/>
</dbReference>
<dbReference type="OrthoDB" id="2014654at2759"/>
<dbReference type="Pfam" id="PF21447">
    <property type="entry name" value="Ppx-GppA_III"/>
    <property type="match status" value="1"/>
</dbReference>
<dbReference type="PANTHER" id="PTHR30005:SF0">
    <property type="entry name" value="RETROGRADE REGULATION PROTEIN 2"/>
    <property type="match status" value="1"/>
</dbReference>
<accession>A0A9R0K7P4</accession>
<dbReference type="Gene3D" id="3.30.420.150">
    <property type="entry name" value="Exopolyphosphatase. Domain 2"/>
    <property type="match status" value="1"/>
</dbReference>
<protein>
    <submittedName>
        <fullName evidence="5 6">Uncharacterized protein LOC110799515 isoform X1</fullName>
    </submittedName>
</protein>
<dbReference type="RefSeq" id="XP_021860475.1">
    <property type="nucleotide sequence ID" value="XM_022004783.1"/>
</dbReference>
<evidence type="ECO:0000259" key="3">
    <source>
        <dbReference type="Pfam" id="PF21447"/>
    </source>
</evidence>
<dbReference type="GO" id="GO:0016462">
    <property type="term" value="F:pyrophosphatase activity"/>
    <property type="evidence" value="ECO:0000318"/>
    <property type="project" value="GO_Central"/>
</dbReference>
<dbReference type="Gene3D" id="3.30.420.40">
    <property type="match status" value="1"/>
</dbReference>
<evidence type="ECO:0000259" key="2">
    <source>
        <dbReference type="Pfam" id="PF02541"/>
    </source>
</evidence>
<evidence type="ECO:0000256" key="1">
    <source>
        <dbReference type="SAM" id="MobiDB-lite"/>
    </source>
</evidence>
<dbReference type="GeneID" id="110799515"/>
<reference evidence="5 6" key="2">
    <citation type="submission" date="2025-04" db="UniProtKB">
        <authorList>
            <consortium name="RefSeq"/>
        </authorList>
    </citation>
    <scope>IDENTIFICATION</scope>
</reference>
<evidence type="ECO:0000313" key="6">
    <source>
        <dbReference type="RefSeq" id="XP_021860475.1"/>
    </source>
</evidence>
<dbReference type="SUPFAM" id="SSF109604">
    <property type="entry name" value="HD-domain/PDEase-like"/>
    <property type="match status" value="1"/>
</dbReference>
<dbReference type="InterPro" id="IPR003695">
    <property type="entry name" value="Ppx_GppA_N"/>
</dbReference>
<evidence type="ECO:0000313" key="4">
    <source>
        <dbReference type="Proteomes" id="UP000813463"/>
    </source>
</evidence>
<dbReference type="Pfam" id="PF02541">
    <property type="entry name" value="Ppx-GppA"/>
    <property type="match status" value="1"/>
</dbReference>
<name>A0A9R0K7P4_SPIOL</name>
<proteinExistence type="predicted"/>
<dbReference type="Gene3D" id="1.10.3210.10">
    <property type="entry name" value="Hypothetical protein af1432"/>
    <property type="match status" value="1"/>
</dbReference>
<feature type="domain" description="Ppx/GppA phosphatase N-terminal" evidence="2">
    <location>
        <begin position="34"/>
        <end position="332"/>
    </location>
</feature>
<sequence length="565" mass="63858">MVIPLESQNLFASVDMGTNTFKLLIIHLEPSSAKFTTIHNHSDAVALGRNSSPSSSSPSSPPLISPDSQFRAIESLKKFQEILRSHNVTRTRMVGTSAIREAGNRSIFLNEVRENLGFDFHVTVLSGVEEARLIYLGVLQFLHVYDKRVLTIDIGGGSTEFVIGDHGEVVYADSLRLGHLTLTQNFGESDLVGLRGYVRELIEGSGLVDKVKILGFEVAVGSSGTIRAVENAIWCSYGCDDREKGGMRVLEEGSRRNLWWFSREELRDLVERLCTVEFSEREKVRRDEFFGRRSEFIVAGAVLLEEIMELLGISEMQVSKYALGEGVVAEMVSGEFPEFDLNANVRWKSIMRLSMRFNGNDRMRNGVQCSAIAKDIFEGLRKYTKVFEDHFTDDVCLDEKDFEYLEAACMLHNIGLYLGKKGYHKNSYSIVMEHSQLDGYTSEEIQLIAQLARHHRKKFPNFEYTSLQGFPREKFGILCSILRLSVIIQKHKILKLGEIKFDDSSESFVLVLVKKGDQPILLDSKSLAKDIETKTRKEAEFFEGVFHQKLLVVVEMDGSESSARQ</sequence>